<evidence type="ECO:0000259" key="1">
    <source>
        <dbReference type="Pfam" id="PF00501"/>
    </source>
</evidence>
<keyword evidence="4" id="KW-1185">Reference proteome</keyword>
<proteinExistence type="predicted"/>
<dbReference type="InterPro" id="IPR042099">
    <property type="entry name" value="ANL_N_sf"/>
</dbReference>
<dbReference type="PROSITE" id="PS00455">
    <property type="entry name" value="AMP_BINDING"/>
    <property type="match status" value="1"/>
</dbReference>
<dbReference type="InterPro" id="IPR000873">
    <property type="entry name" value="AMP-dep_synth/lig_dom"/>
</dbReference>
<name>A0ABP7F131_9ACTN</name>
<dbReference type="GO" id="GO:0016874">
    <property type="term" value="F:ligase activity"/>
    <property type="evidence" value="ECO:0007669"/>
    <property type="project" value="UniProtKB-KW"/>
</dbReference>
<dbReference type="Gene3D" id="3.30.300.30">
    <property type="match status" value="1"/>
</dbReference>
<dbReference type="Pfam" id="PF00501">
    <property type="entry name" value="AMP-binding"/>
    <property type="match status" value="1"/>
</dbReference>
<evidence type="ECO:0000313" key="4">
    <source>
        <dbReference type="Proteomes" id="UP001500908"/>
    </source>
</evidence>
<dbReference type="Proteomes" id="UP001500908">
    <property type="component" value="Unassembled WGS sequence"/>
</dbReference>
<dbReference type="Pfam" id="PF13193">
    <property type="entry name" value="AMP-binding_C"/>
    <property type="match status" value="1"/>
</dbReference>
<dbReference type="InterPro" id="IPR020845">
    <property type="entry name" value="AMP-binding_CS"/>
</dbReference>
<dbReference type="PANTHER" id="PTHR43767">
    <property type="entry name" value="LONG-CHAIN-FATTY-ACID--COA LIGASE"/>
    <property type="match status" value="1"/>
</dbReference>
<comment type="caution">
    <text evidence="3">The sequence shown here is derived from an EMBL/GenBank/DDBJ whole genome shotgun (WGS) entry which is preliminary data.</text>
</comment>
<dbReference type="InterPro" id="IPR050237">
    <property type="entry name" value="ATP-dep_AMP-bd_enzyme"/>
</dbReference>
<dbReference type="SUPFAM" id="SSF56801">
    <property type="entry name" value="Acetyl-CoA synthetase-like"/>
    <property type="match status" value="1"/>
</dbReference>
<organism evidence="3 4">
    <name type="scientific">Salinactinospora qingdaonensis</name>
    <dbReference type="NCBI Taxonomy" id="702744"/>
    <lineage>
        <taxon>Bacteria</taxon>
        <taxon>Bacillati</taxon>
        <taxon>Actinomycetota</taxon>
        <taxon>Actinomycetes</taxon>
        <taxon>Streptosporangiales</taxon>
        <taxon>Nocardiopsidaceae</taxon>
        <taxon>Salinactinospora</taxon>
    </lineage>
</organism>
<sequence length="401" mass="42441">MANRPLHAVIGLDTAHLTDLLAEAVQGTGPAVLPVPEATPAPALRTLLETLRPTAVRTVEGLTARADGVRVAEDTAVIVATSGSTGAPKGVELSATALLRSARASLDRIGAGPGDTWLCTLPTGHISGLQVLVRALVCGTTPLHRRFDVASVLNAGREHRPYVSLVPTQLRRLLAAEADLSVFPTILLGGAPPAPELLRAAREAGGRVVVTYGMSETCGGCVYDGVPLEGVTVELEADGRIRLAGPMLLRGYRLRPELTRQTVVTDATGRSWVRTNDLGAFDEQGALCVRGRMDDVINTGGHKVVASEVAAVLSQLESIAEVVVVGRPDPEWGERVTAVVVPAEPDAPPPLEQLRDWVRTRLPSYAAPHEIDVRTKLPMLAVDKPDLAALRRTDIKDTPSD</sequence>
<protein>
    <submittedName>
        <fullName evidence="3">O-succinylbenzoate--CoA ligase</fullName>
    </submittedName>
</protein>
<keyword evidence="3" id="KW-0436">Ligase</keyword>
<gene>
    <name evidence="3" type="primary">menE</name>
    <name evidence="3" type="ORF">GCM10022402_07580</name>
</gene>
<dbReference type="InterPro" id="IPR045851">
    <property type="entry name" value="AMP-bd_C_sf"/>
</dbReference>
<dbReference type="RefSeq" id="WP_344967256.1">
    <property type="nucleotide sequence ID" value="NZ_BAABDD010000002.1"/>
</dbReference>
<reference evidence="4" key="1">
    <citation type="journal article" date="2019" name="Int. J. Syst. Evol. Microbiol.">
        <title>The Global Catalogue of Microorganisms (GCM) 10K type strain sequencing project: providing services to taxonomists for standard genome sequencing and annotation.</title>
        <authorList>
            <consortium name="The Broad Institute Genomics Platform"/>
            <consortium name="The Broad Institute Genome Sequencing Center for Infectious Disease"/>
            <person name="Wu L."/>
            <person name="Ma J."/>
        </authorList>
    </citation>
    <scope>NUCLEOTIDE SEQUENCE [LARGE SCALE GENOMIC DNA]</scope>
    <source>
        <strain evidence="4">JCM 17137</strain>
    </source>
</reference>
<dbReference type="PANTHER" id="PTHR43767:SF1">
    <property type="entry name" value="NONRIBOSOMAL PEPTIDE SYNTHASE PES1 (EUROFUNG)-RELATED"/>
    <property type="match status" value="1"/>
</dbReference>
<accession>A0ABP7F131</accession>
<feature type="domain" description="AMP-binding enzyme C-terminal" evidence="2">
    <location>
        <begin position="308"/>
        <end position="379"/>
    </location>
</feature>
<feature type="domain" description="AMP-dependent synthetase/ligase" evidence="1">
    <location>
        <begin position="67"/>
        <end position="291"/>
    </location>
</feature>
<evidence type="ECO:0000259" key="2">
    <source>
        <dbReference type="Pfam" id="PF13193"/>
    </source>
</evidence>
<evidence type="ECO:0000313" key="3">
    <source>
        <dbReference type="EMBL" id="GAA3729356.1"/>
    </source>
</evidence>
<dbReference type="EMBL" id="BAABDD010000002">
    <property type="protein sequence ID" value="GAA3729356.1"/>
    <property type="molecule type" value="Genomic_DNA"/>
</dbReference>
<dbReference type="InterPro" id="IPR025110">
    <property type="entry name" value="AMP-bd_C"/>
</dbReference>
<dbReference type="Gene3D" id="3.40.50.12780">
    <property type="entry name" value="N-terminal domain of ligase-like"/>
    <property type="match status" value="1"/>
</dbReference>